<feature type="transmembrane region" description="Helical" evidence="2">
    <location>
        <begin position="7"/>
        <end position="31"/>
    </location>
</feature>
<dbReference type="GeneID" id="57431977"/>
<dbReference type="Proteomes" id="UP001149331">
    <property type="component" value="Unassembled WGS sequence"/>
</dbReference>
<reference evidence="5" key="3">
    <citation type="submission" date="2022-12" db="EMBL/GenBank/DDBJ databases">
        <title>Genome of R. gnavus strain RSHDN_120.</title>
        <authorList>
            <person name="Abdugheni R."/>
        </authorList>
    </citation>
    <scope>NUCLEOTIDE SEQUENCE</scope>
    <source>
        <strain evidence="5">RSHDN_120</strain>
    </source>
</reference>
<dbReference type="PANTHER" id="PTHR33392">
    <property type="entry name" value="POLYISOPRENYL-TEICHOIC ACID--PEPTIDOGLYCAN TEICHOIC ACID TRANSFERASE TAGU"/>
    <property type="match status" value="1"/>
</dbReference>
<protein>
    <submittedName>
        <fullName evidence="5">LCP family protein</fullName>
    </submittedName>
</protein>
<evidence type="ECO:0000313" key="8">
    <source>
        <dbReference type="Proteomes" id="UP001149331"/>
    </source>
</evidence>
<dbReference type="NCBIfam" id="TIGR00350">
    <property type="entry name" value="lytR_cpsA_psr"/>
    <property type="match status" value="1"/>
</dbReference>
<dbReference type="EMBL" id="JAAIRY010000001">
    <property type="protein sequence ID" value="NSI63841.1"/>
    <property type="molecule type" value="Genomic_DNA"/>
</dbReference>
<proteinExistence type="inferred from homology"/>
<feature type="domain" description="Cell envelope-related transcriptional attenuator" evidence="3">
    <location>
        <begin position="239"/>
        <end position="388"/>
    </location>
</feature>
<evidence type="ECO:0000259" key="3">
    <source>
        <dbReference type="Pfam" id="PF03816"/>
    </source>
</evidence>
<dbReference type="AlphaFoldDB" id="A0A2N5NQ52"/>
<evidence type="ECO:0000313" key="4">
    <source>
        <dbReference type="EMBL" id="MDB8737341.1"/>
    </source>
</evidence>
<evidence type="ECO:0000313" key="7">
    <source>
        <dbReference type="EMBL" id="NSI63841.1"/>
    </source>
</evidence>
<dbReference type="Proteomes" id="UP001296580">
    <property type="component" value="Unassembled WGS sequence"/>
</dbReference>
<dbReference type="EMBL" id="JAAIRV010000004">
    <property type="protein sequence ID" value="NSI57453.1"/>
    <property type="molecule type" value="Genomic_DNA"/>
</dbReference>
<evidence type="ECO:0000313" key="6">
    <source>
        <dbReference type="EMBL" id="NSI57453.1"/>
    </source>
</evidence>
<comment type="caution">
    <text evidence="5">The sequence shown here is derived from an EMBL/GenBank/DDBJ whole genome shotgun (WGS) entry which is preliminary data.</text>
</comment>
<organism evidence="5 8">
    <name type="scientific">Mediterraneibacter gnavus</name>
    <name type="common">Ruminococcus gnavus</name>
    <dbReference type="NCBI Taxonomy" id="33038"/>
    <lineage>
        <taxon>Bacteria</taxon>
        <taxon>Bacillati</taxon>
        <taxon>Bacillota</taxon>
        <taxon>Clostridia</taxon>
        <taxon>Lachnospirales</taxon>
        <taxon>Lachnospiraceae</taxon>
        <taxon>Mediterraneibacter</taxon>
    </lineage>
</organism>
<comment type="similarity">
    <text evidence="1">Belongs to the LytR/CpsA/Psr (LCP) family.</text>
</comment>
<dbReference type="Gene3D" id="3.40.190.10">
    <property type="entry name" value="Periplasmic binding protein-like II"/>
    <property type="match status" value="1"/>
</dbReference>
<reference evidence="6" key="2">
    <citation type="submission" date="2020-02" db="EMBL/GenBank/DDBJ databases">
        <authorList>
            <person name="Littmann E."/>
            <person name="Sorbara M."/>
        </authorList>
    </citation>
    <scope>NUCLEOTIDE SEQUENCE</scope>
    <source>
        <strain evidence="7">MSK.11.9</strain>
        <strain evidence="6">MSK.15.32</strain>
    </source>
</reference>
<dbReference type="Proteomes" id="UP001296581">
    <property type="component" value="Unassembled WGS sequence"/>
</dbReference>
<evidence type="ECO:0000256" key="1">
    <source>
        <dbReference type="ARBA" id="ARBA00006068"/>
    </source>
</evidence>
<keyword evidence="2" id="KW-1133">Transmembrane helix</keyword>
<dbReference type="InterPro" id="IPR050922">
    <property type="entry name" value="LytR/CpsA/Psr_CW_biosynth"/>
</dbReference>
<dbReference type="Proteomes" id="UP001211731">
    <property type="component" value="Unassembled WGS sequence"/>
</dbReference>
<dbReference type="InterPro" id="IPR004474">
    <property type="entry name" value="LytR_CpsA_psr"/>
</dbReference>
<keyword evidence="2" id="KW-0812">Transmembrane</keyword>
<gene>
    <name evidence="7" type="ORF">G4981_00745</name>
    <name evidence="6" type="ORF">G4993_03440</name>
    <name evidence="5" type="ORF">O4N78_00795</name>
    <name evidence="4" type="ORF">PNU63_00785</name>
</gene>
<evidence type="ECO:0000313" key="5">
    <source>
        <dbReference type="EMBL" id="MDE1202130.1"/>
    </source>
</evidence>
<dbReference type="Pfam" id="PF03816">
    <property type="entry name" value="LytR_cpsA_psr"/>
    <property type="match status" value="1"/>
</dbReference>
<accession>A0A2N5NQ52</accession>
<reference evidence="6" key="1">
    <citation type="journal article" date="2020" name="Cell Host Microbe">
        <title>Functional and Genomic Variation between Human-Derived Isolates of Lachnospiraceae Reveals Inter- and Intra-Species Diversity.</title>
        <authorList>
            <person name="Sorbara M.T."/>
            <person name="Littmann E.R."/>
            <person name="Fontana E."/>
            <person name="Moody T.U."/>
            <person name="Kohout C.E."/>
            <person name="Gjonbalaj M."/>
            <person name="Eaton V."/>
            <person name="Seok R."/>
            <person name="Leiner I.M."/>
            <person name="Pamer E.G."/>
        </authorList>
    </citation>
    <scope>NUCLEOTIDE SEQUENCE</scope>
    <source>
        <strain evidence="7">MSK.11.9</strain>
        <strain evidence="6">MSK.15.32</strain>
    </source>
</reference>
<reference evidence="4" key="4">
    <citation type="submission" date="2023-01" db="EMBL/GenBank/DDBJ databases">
        <title>Human gut microbiome strain richness.</title>
        <authorList>
            <person name="Chen-Liaw A."/>
        </authorList>
    </citation>
    <scope>NUCLEOTIDE SEQUENCE</scope>
    <source>
        <strain evidence="4">1001217st1_A9_1001217B_191108</strain>
    </source>
</reference>
<dbReference type="RefSeq" id="WP_004843343.1">
    <property type="nucleotide sequence ID" value="NZ_BAABXJ010000001.1"/>
</dbReference>
<dbReference type="Gene3D" id="3.40.630.190">
    <property type="entry name" value="LCP protein"/>
    <property type="match status" value="1"/>
</dbReference>
<feature type="transmembrane region" description="Helical" evidence="2">
    <location>
        <begin position="65"/>
        <end position="85"/>
    </location>
</feature>
<keyword evidence="2" id="KW-0472">Membrane</keyword>
<name>A0A2N5NQ52_MEDGN</name>
<sequence>MNYISRKIGLCICAVQLIASAVFFVALWLMNLLPAKYVTIIGLVLLLFFVCVVSTQLLSKKKGIAGKVISILLSIGLIFGSYYIFKTTNVIENISGGDTKVTKMVVAVKESDPAEKLEDAASYQFGVQYALQRSDVEAAVANINEKLGSQIAAVEYGSVAEQAAALHSGEVQAIIYNDAYSQMLEEGLGEEQENFKVIYTYEVKSKVENKAAQVEVKDETFTVYISGIDVYGAIETNSRSDVNILAVVNPNTHQVLLVTTPRDYYVQIPGISGDMRDKLTHAGIYGVDASMSTLGQLYNTSIEFYARVNFTSLVEMVDALGGIDVISEQAFTTSDDSGLVMDVIQGENHFNGEQALAFARERQNVDGGDFQRGRNQQAVITAMIKKAISPAILTGANGLLNSVSGNVDTNMSTEQIQTLVKNQLSEGGAWNIKSMSAEGMGDTQECFSMVGTPLYVTQPDQNSVAAIQTAIAAVKAGETFSDSEIAQ</sequence>
<feature type="transmembrane region" description="Helical" evidence="2">
    <location>
        <begin position="37"/>
        <end position="58"/>
    </location>
</feature>
<dbReference type="EMBL" id="JAQMLR010000001">
    <property type="protein sequence ID" value="MDB8737341.1"/>
    <property type="molecule type" value="Genomic_DNA"/>
</dbReference>
<dbReference type="SUPFAM" id="SSF53850">
    <property type="entry name" value="Periplasmic binding protein-like II"/>
    <property type="match status" value="1"/>
</dbReference>
<evidence type="ECO:0000256" key="2">
    <source>
        <dbReference type="SAM" id="Phobius"/>
    </source>
</evidence>
<dbReference type="EMBL" id="JAPZEG010000001">
    <property type="protein sequence ID" value="MDE1202130.1"/>
    <property type="molecule type" value="Genomic_DNA"/>
</dbReference>
<dbReference type="PANTHER" id="PTHR33392:SF6">
    <property type="entry name" value="POLYISOPRENYL-TEICHOIC ACID--PEPTIDOGLYCAN TEICHOIC ACID TRANSFERASE TAGU"/>
    <property type="match status" value="1"/>
</dbReference>